<dbReference type="Pfam" id="PF01915">
    <property type="entry name" value="Glyco_hydro_3_C"/>
    <property type="match status" value="1"/>
</dbReference>
<dbReference type="InterPro" id="IPR050288">
    <property type="entry name" value="Cellulose_deg_GH3"/>
</dbReference>
<dbReference type="OrthoDB" id="9781691at2"/>
<comment type="similarity">
    <text evidence="1">Belongs to the glycosyl hydrolase 3 family.</text>
</comment>
<dbReference type="Gene3D" id="3.40.50.1700">
    <property type="entry name" value="Glycoside hydrolase family 3 C-terminal domain"/>
    <property type="match status" value="1"/>
</dbReference>
<evidence type="ECO:0000256" key="5">
    <source>
        <dbReference type="ARBA" id="ARBA00032594"/>
    </source>
</evidence>
<dbReference type="InterPro" id="IPR026891">
    <property type="entry name" value="Fn3-like"/>
</dbReference>
<dbReference type="Pfam" id="PF00933">
    <property type="entry name" value="Glyco_hydro_3"/>
    <property type="match status" value="1"/>
</dbReference>
<evidence type="ECO:0000313" key="7">
    <source>
        <dbReference type="EMBL" id="SMF10025.1"/>
    </source>
</evidence>
<dbReference type="Pfam" id="PF14310">
    <property type="entry name" value="Fn3-like"/>
    <property type="match status" value="1"/>
</dbReference>
<dbReference type="InterPro" id="IPR017853">
    <property type="entry name" value="GH"/>
</dbReference>
<accession>A0A1X7D6Y7</accession>
<dbReference type="GeneID" id="95552210"/>
<evidence type="ECO:0000256" key="4">
    <source>
        <dbReference type="ARBA" id="ARBA00032194"/>
    </source>
</evidence>
<dbReference type="SUPFAM" id="SSF51445">
    <property type="entry name" value="(Trans)glycosidases"/>
    <property type="match status" value="1"/>
</dbReference>
<keyword evidence="8" id="KW-1185">Reference proteome</keyword>
<gene>
    <name evidence="7" type="ORF">SAMN06295900_102471</name>
</gene>
<protein>
    <recommendedName>
        <fullName evidence="5">Beta-D-glucoside glucohydrolase</fullName>
    </recommendedName>
    <alternativeName>
        <fullName evidence="3">Cellobiase</fullName>
    </alternativeName>
    <alternativeName>
        <fullName evidence="4">Gentiobiase</fullName>
    </alternativeName>
</protein>
<dbReference type="Gene3D" id="2.60.40.10">
    <property type="entry name" value="Immunoglobulins"/>
    <property type="match status" value="1"/>
</dbReference>
<dbReference type="Gene3D" id="3.20.20.300">
    <property type="entry name" value="Glycoside hydrolase, family 3, N-terminal domain"/>
    <property type="match status" value="1"/>
</dbReference>
<evidence type="ECO:0000256" key="2">
    <source>
        <dbReference type="ARBA" id="ARBA00022801"/>
    </source>
</evidence>
<dbReference type="FunFam" id="2.60.40.10:FF:000495">
    <property type="entry name" value="Periplasmic beta-glucosidase"/>
    <property type="match status" value="1"/>
</dbReference>
<dbReference type="InterPro" id="IPR001764">
    <property type="entry name" value="Glyco_hydro_3_N"/>
</dbReference>
<dbReference type="PANTHER" id="PTHR42715:SF10">
    <property type="entry name" value="BETA-GLUCOSIDASE"/>
    <property type="match status" value="1"/>
</dbReference>
<dbReference type="RefSeq" id="WP_085225321.1">
    <property type="nucleotide sequence ID" value="NZ_BSQD01000002.1"/>
</dbReference>
<dbReference type="PANTHER" id="PTHR42715">
    <property type="entry name" value="BETA-GLUCOSIDASE"/>
    <property type="match status" value="1"/>
</dbReference>
<name>A0A1X7D6Y7_TRICW</name>
<evidence type="ECO:0000256" key="1">
    <source>
        <dbReference type="ARBA" id="ARBA00005336"/>
    </source>
</evidence>
<dbReference type="SMART" id="SM01217">
    <property type="entry name" value="Fn3_like"/>
    <property type="match status" value="1"/>
</dbReference>
<dbReference type="PRINTS" id="PR00133">
    <property type="entry name" value="GLHYDRLASE3"/>
</dbReference>
<proteinExistence type="inferred from homology"/>
<evidence type="ECO:0000259" key="6">
    <source>
        <dbReference type="SMART" id="SM01217"/>
    </source>
</evidence>
<feature type="domain" description="Fibronectin type III-like" evidence="6">
    <location>
        <begin position="709"/>
        <end position="778"/>
    </location>
</feature>
<evidence type="ECO:0000256" key="3">
    <source>
        <dbReference type="ARBA" id="ARBA00031448"/>
    </source>
</evidence>
<reference evidence="8" key="1">
    <citation type="submission" date="2017-04" db="EMBL/GenBank/DDBJ databases">
        <authorList>
            <person name="Varghese N."/>
            <person name="Submissions S."/>
        </authorList>
    </citation>
    <scope>NUCLEOTIDE SEQUENCE [LARGE SCALE GENOMIC DNA]</scope>
    <source>
        <strain evidence="8">Ballard 720</strain>
    </source>
</reference>
<keyword evidence="2" id="KW-0378">Hydrolase</keyword>
<evidence type="ECO:0000313" key="8">
    <source>
        <dbReference type="Proteomes" id="UP000192911"/>
    </source>
</evidence>
<dbReference type="InterPro" id="IPR002772">
    <property type="entry name" value="Glyco_hydro_3_C"/>
</dbReference>
<dbReference type="InterPro" id="IPR036962">
    <property type="entry name" value="Glyco_hydro_3_N_sf"/>
</dbReference>
<dbReference type="SUPFAM" id="SSF52279">
    <property type="entry name" value="Beta-D-glucan exohydrolase, C-terminal domain"/>
    <property type="match status" value="1"/>
</dbReference>
<organism evidence="7 8">
    <name type="scientific">Trinickia caryophylli</name>
    <name type="common">Paraburkholderia caryophylli</name>
    <dbReference type="NCBI Taxonomy" id="28094"/>
    <lineage>
        <taxon>Bacteria</taxon>
        <taxon>Pseudomonadati</taxon>
        <taxon>Pseudomonadota</taxon>
        <taxon>Betaproteobacteria</taxon>
        <taxon>Burkholderiales</taxon>
        <taxon>Burkholderiaceae</taxon>
        <taxon>Trinickia</taxon>
    </lineage>
</organism>
<dbReference type="InterPro" id="IPR013783">
    <property type="entry name" value="Ig-like_fold"/>
</dbReference>
<dbReference type="GO" id="GO:0008422">
    <property type="term" value="F:beta-glucosidase activity"/>
    <property type="evidence" value="ECO:0007669"/>
    <property type="project" value="UniProtKB-ARBA"/>
</dbReference>
<dbReference type="EMBL" id="FXAH01000002">
    <property type="protein sequence ID" value="SMF10025.1"/>
    <property type="molecule type" value="Genomic_DNA"/>
</dbReference>
<dbReference type="GO" id="GO:0005975">
    <property type="term" value="P:carbohydrate metabolic process"/>
    <property type="evidence" value="ECO:0007669"/>
    <property type="project" value="InterPro"/>
</dbReference>
<dbReference type="AlphaFoldDB" id="A0A1X7D6Y7"/>
<dbReference type="Proteomes" id="UP000192911">
    <property type="component" value="Unassembled WGS sequence"/>
</dbReference>
<dbReference type="InterPro" id="IPR036881">
    <property type="entry name" value="Glyco_hydro_3_C_sf"/>
</dbReference>
<dbReference type="STRING" id="28094.SAMN06295900_102471"/>
<sequence length="825" mass="88272">MSTPDAAAAPLYRDPAAAAPLYRDPAAAIEDRVADLLARMTLDEKIAQMHAAWLKLSADGRHEWRLADFAQRAIDISIDTLLEHGLGQITRPLGTHRVEPREGVRALNELQRRMIEETRLGIPVMAHEECLVGLMIEGATLFPAPLNYAATWNPELVEQVGGIIGQQARSIGCHQGLAPVLDVSRDPRWGRTEETLGEDPYLVGVMACRYVQGLQGERRDLLATLKHFVGHSASEGGRNHAPVHMGPRELNDVFLLPFEMAVKLAKAGAVMPAYHDIDGVPCHADRTLLTGMLRDKWGFDGLVVADYAGVNLLYTHHRVARDAASAAAMSFNAGLDIELPGHECTLHLKEAFERGEIAQATIDSIVSRILTVKFSLGLFEHPYADPERVQLQSEAASQAAYEVAVQSAVLLRNDGTLPLSEKNVGTLAVIGPTADDPLALLAGYSFPVHLITAGEEARSSIATPLQVLRERFGESRVAWAKGCDLIAQRRQGAPVYPGDVRMDEAIGEDRPSLVSGDTSRIAEAAAAARGAGVAVVFVGDLAGLFQSGTVGEGSDTDSLVLPGVQQALLDAVVATGTPTVVVLTGGRPYNLGGLEDKVAAVVMAFAPGEAGGEALADLLTGRRNFSGRLPLSVPKSAGAVPYVYNHKLKSAGTPIAFHFGARYPFGFGLGYTRFRYDALAVEQREVAIAGGTIVLRFFVENIGAREGTEVAQVYVRDRLASSVRPVRELKAFARVSLQPGERGRLTVAIPVDMLNLTEGAGHRVVEPGEFDVMVGGSSRDIHLATTVSVVGPGPRVLPFDWRMTSSATVSVEHGAAEPKLGCPQL</sequence>